<name>A0AAD5ULQ8_9FUNG</name>
<evidence type="ECO:0000313" key="1">
    <source>
        <dbReference type="EMBL" id="KAJ3259209.1"/>
    </source>
</evidence>
<comment type="caution">
    <text evidence="1">The sequence shown here is derived from an EMBL/GenBank/DDBJ whole genome shotgun (WGS) entry which is preliminary data.</text>
</comment>
<sequence>MGFFNLPILKTIYLRQRKRESGIEHGRFIQLDGANEEFFGTKFGPQQLQNVLEWEYYKSDYSKCLELCLRWIQLNEKEKQFKMGEIYEIACRCSLKLAKLDLALKYAELVIASNGKEPGVMFLAAQVFKKSQKYTEAIELLVKYLDYRRNDYLAYVELSDIFDSLGKSHPEFKAWAYFSLSLAIYFIERSPRPKTDFADKHVQKEIPALKAKLAELPVATSVDHDILRTVKLSKSACDYLCTKIYDNRTNIENEIQQ</sequence>
<dbReference type="AlphaFoldDB" id="A0AAD5ULQ8"/>
<dbReference type="Proteomes" id="UP001210925">
    <property type="component" value="Unassembled WGS sequence"/>
</dbReference>
<keyword evidence="2" id="KW-1185">Reference proteome</keyword>
<dbReference type="Gene3D" id="1.25.40.10">
    <property type="entry name" value="Tetratricopeptide repeat domain"/>
    <property type="match status" value="1"/>
</dbReference>
<reference evidence="1" key="1">
    <citation type="submission" date="2020-05" db="EMBL/GenBank/DDBJ databases">
        <title>Phylogenomic resolution of chytrid fungi.</title>
        <authorList>
            <person name="Stajich J.E."/>
            <person name="Amses K."/>
            <person name="Simmons R."/>
            <person name="Seto K."/>
            <person name="Myers J."/>
            <person name="Bonds A."/>
            <person name="Quandt C.A."/>
            <person name="Barry K."/>
            <person name="Liu P."/>
            <person name="Grigoriev I."/>
            <person name="Longcore J.E."/>
            <person name="James T.Y."/>
        </authorList>
    </citation>
    <scope>NUCLEOTIDE SEQUENCE</scope>
    <source>
        <strain evidence="1">PLAUS21</strain>
    </source>
</reference>
<proteinExistence type="predicted"/>
<dbReference type="InterPro" id="IPR011990">
    <property type="entry name" value="TPR-like_helical_dom_sf"/>
</dbReference>
<organism evidence="1 2">
    <name type="scientific">Boothiomyces macroporosus</name>
    <dbReference type="NCBI Taxonomy" id="261099"/>
    <lineage>
        <taxon>Eukaryota</taxon>
        <taxon>Fungi</taxon>
        <taxon>Fungi incertae sedis</taxon>
        <taxon>Chytridiomycota</taxon>
        <taxon>Chytridiomycota incertae sedis</taxon>
        <taxon>Chytridiomycetes</taxon>
        <taxon>Rhizophydiales</taxon>
        <taxon>Terramycetaceae</taxon>
        <taxon>Boothiomyces</taxon>
    </lineage>
</organism>
<evidence type="ECO:0000313" key="2">
    <source>
        <dbReference type="Proteomes" id="UP001210925"/>
    </source>
</evidence>
<dbReference type="EMBL" id="JADGKB010000020">
    <property type="protein sequence ID" value="KAJ3259209.1"/>
    <property type="molecule type" value="Genomic_DNA"/>
</dbReference>
<accession>A0AAD5ULQ8</accession>
<dbReference type="SUPFAM" id="SSF48452">
    <property type="entry name" value="TPR-like"/>
    <property type="match status" value="1"/>
</dbReference>
<protein>
    <submittedName>
        <fullName evidence="1">Uncharacterized protein</fullName>
    </submittedName>
</protein>
<gene>
    <name evidence="1" type="ORF">HK103_002856</name>
</gene>